<dbReference type="RefSeq" id="WP_003334668.1">
    <property type="nucleotide sequence ID" value="NZ_CP007806.1"/>
</dbReference>
<keyword evidence="3" id="KW-1185">Reference proteome</keyword>
<evidence type="ECO:0000313" key="2">
    <source>
        <dbReference type="EMBL" id="AIG28339.1"/>
    </source>
</evidence>
<feature type="chain" id="PRO_5001709730" evidence="1">
    <location>
        <begin position="29"/>
        <end position="348"/>
    </location>
</feature>
<dbReference type="HOGENOM" id="CLU_796133_0_0_9"/>
<feature type="signal peptide" evidence="1">
    <location>
        <begin position="1"/>
        <end position="28"/>
    </location>
</feature>
<dbReference type="AlphaFoldDB" id="A0A075R902"/>
<reference evidence="2 3" key="1">
    <citation type="journal article" date="2011" name="J. Bacteriol.">
        <title>Genome sequence of Brevibacillus laterosporus LMG 15441, a pathogen of invertebrates.</title>
        <authorList>
            <person name="Djukic M."/>
            <person name="Poehlein A."/>
            <person name="Thurmer A."/>
            <person name="Daniel R."/>
        </authorList>
    </citation>
    <scope>NUCLEOTIDE SEQUENCE [LARGE SCALE GENOMIC DNA]</scope>
    <source>
        <strain evidence="2 3">LMG 15441</strain>
    </source>
</reference>
<keyword evidence="1" id="KW-0732">Signal</keyword>
<dbReference type="KEGG" id="blr:BRLA_c040620"/>
<dbReference type="Proteomes" id="UP000005850">
    <property type="component" value="Chromosome"/>
</dbReference>
<accession>A0A075R902</accession>
<dbReference type="EMBL" id="CP007806">
    <property type="protein sequence ID" value="AIG28339.1"/>
    <property type="molecule type" value="Genomic_DNA"/>
</dbReference>
<protein>
    <submittedName>
        <fullName evidence="2">Uncharacterized protein</fullName>
    </submittedName>
</protein>
<name>A0A075R902_BRELA</name>
<sequence length="348" mass="39883">MKKNRLSALIMSLLLVGVVSVPNGISLAAEKPLNVQIANDEKEFLRMLKHSNSNKLSQESTRATATVANAEKVSVDIMDEKSKFSLKEDEPGNLKYFGVINVDGDKSPVYIKSKDDISDDNLMEIMESALKKFEEKSEKDVEYNTLSTTPSYKLRDRALGITVSNSKLGKFWYTEYRAYYGGSTSKIHQYYLRADHEHMLKGTWDPRLYKFKSTWNPARKSDNIEILNPKPQTSDNKTSIDIGIPGGVSWEVDTGGSIDIETNFSPSKNTVTWDVVNASFLWQDFYVMKDFGFTKGVEIESPKSNNGFDMKVYYKIWHNEPYIGIDYDEYWDDNIIYDERKDDLDFKD</sequence>
<proteinExistence type="predicted"/>
<organism evidence="2 3">
    <name type="scientific">Brevibacillus laterosporus LMG 15441</name>
    <dbReference type="NCBI Taxonomy" id="1042163"/>
    <lineage>
        <taxon>Bacteria</taxon>
        <taxon>Bacillati</taxon>
        <taxon>Bacillota</taxon>
        <taxon>Bacilli</taxon>
        <taxon>Bacillales</taxon>
        <taxon>Paenibacillaceae</taxon>
        <taxon>Brevibacillus</taxon>
    </lineage>
</organism>
<gene>
    <name evidence="2" type="ORF">BRLA_c040620</name>
</gene>
<evidence type="ECO:0000313" key="3">
    <source>
        <dbReference type="Proteomes" id="UP000005850"/>
    </source>
</evidence>
<evidence type="ECO:0000256" key="1">
    <source>
        <dbReference type="SAM" id="SignalP"/>
    </source>
</evidence>